<organism evidence="3 4">
    <name type="scientific">Sphaerotilus uruguayifluvii</name>
    <dbReference type="NCBI Taxonomy" id="2735897"/>
    <lineage>
        <taxon>Bacteria</taxon>
        <taxon>Pseudomonadati</taxon>
        <taxon>Pseudomonadota</taxon>
        <taxon>Betaproteobacteria</taxon>
        <taxon>Burkholderiales</taxon>
        <taxon>Sphaerotilaceae</taxon>
        <taxon>Sphaerotilus</taxon>
    </lineage>
</organism>
<proteinExistence type="predicted"/>
<name>A0ABX2G209_9BURK</name>
<keyword evidence="2" id="KW-1133">Transmembrane helix</keyword>
<keyword evidence="2" id="KW-0472">Membrane</keyword>
<dbReference type="RefSeq" id="WP_173804455.1">
    <property type="nucleotide sequence ID" value="NZ_JABSNM010000004.1"/>
</dbReference>
<protein>
    <submittedName>
        <fullName evidence="3">Uncharacterized protein</fullName>
    </submittedName>
</protein>
<feature type="region of interest" description="Disordered" evidence="1">
    <location>
        <begin position="1"/>
        <end position="27"/>
    </location>
</feature>
<dbReference type="EMBL" id="JABSNM010000004">
    <property type="protein sequence ID" value="NRT55478.1"/>
    <property type="molecule type" value="Genomic_DNA"/>
</dbReference>
<comment type="caution">
    <text evidence="3">The sequence shown here is derived from an EMBL/GenBank/DDBJ whole genome shotgun (WGS) entry which is preliminary data.</text>
</comment>
<keyword evidence="4" id="KW-1185">Reference proteome</keyword>
<evidence type="ECO:0000256" key="2">
    <source>
        <dbReference type="SAM" id="Phobius"/>
    </source>
</evidence>
<keyword evidence="2" id="KW-0812">Transmembrane</keyword>
<accession>A0ABX2G209</accession>
<evidence type="ECO:0000256" key="1">
    <source>
        <dbReference type="SAM" id="MobiDB-lite"/>
    </source>
</evidence>
<feature type="transmembrane region" description="Helical" evidence="2">
    <location>
        <begin position="41"/>
        <end position="63"/>
    </location>
</feature>
<evidence type="ECO:0000313" key="3">
    <source>
        <dbReference type="EMBL" id="NRT55478.1"/>
    </source>
</evidence>
<sequence>MKEREQGTSRRRPSAGRRDPGDSSYQAWQRVQPVSTADVPAWLRIFASLLLVVLAGVVGWLGWRAWQRGGELPLPMQLEPTRAGVPASAPASAVVRSVAR</sequence>
<gene>
    <name evidence="3" type="ORF">HNQ01_001190</name>
</gene>
<evidence type="ECO:0000313" key="4">
    <source>
        <dbReference type="Proteomes" id="UP001516061"/>
    </source>
</evidence>
<reference evidence="3 4" key="1">
    <citation type="submission" date="2020-05" db="EMBL/GenBank/DDBJ databases">
        <title>Genomic Encyclopedia of Type Strains, Phase IV (KMG-V): Genome sequencing to study the core and pangenomes of soil and plant-associated prokaryotes.</title>
        <authorList>
            <person name="Whitman W."/>
        </authorList>
    </citation>
    <scope>NUCLEOTIDE SEQUENCE [LARGE SCALE GENOMIC DNA]</scope>
    <source>
        <strain evidence="3 4">C29</strain>
    </source>
</reference>
<dbReference type="Proteomes" id="UP001516061">
    <property type="component" value="Unassembled WGS sequence"/>
</dbReference>